<dbReference type="KEGG" id="sniv:SFSGTM_03180"/>
<accession>A0A809SG46</accession>
<proteinExistence type="predicted"/>
<sequence length="55" mass="6518">MQNNLLGKRVNKLVNRAIYRIVVGIDEYVYNHRYDFNLTNAEYCVRVAICRLKLA</sequence>
<evidence type="ECO:0000313" key="1">
    <source>
        <dbReference type="EMBL" id="BBO99609.1"/>
    </source>
</evidence>
<gene>
    <name evidence="1" type="ORF">SFSGTM_03180</name>
</gene>
<dbReference type="AlphaFoldDB" id="A0A809SG46"/>
<dbReference type="Proteomes" id="UP000463939">
    <property type="component" value="Chromosome"/>
</dbReference>
<keyword evidence="2" id="KW-1185">Reference proteome</keyword>
<organism evidence="1 2">
    <name type="scientific">Sulfuriferula nivalis</name>
    <dbReference type="NCBI Taxonomy" id="2675298"/>
    <lineage>
        <taxon>Bacteria</taxon>
        <taxon>Pseudomonadati</taxon>
        <taxon>Pseudomonadota</taxon>
        <taxon>Betaproteobacteria</taxon>
        <taxon>Nitrosomonadales</taxon>
        <taxon>Sulfuricellaceae</taxon>
        <taxon>Sulfuriferula</taxon>
    </lineage>
</organism>
<dbReference type="EMBL" id="AP021881">
    <property type="protein sequence ID" value="BBO99609.1"/>
    <property type="molecule type" value="Genomic_DNA"/>
</dbReference>
<reference evidence="2" key="1">
    <citation type="submission" date="2019-11" db="EMBL/GenBank/DDBJ databases">
        <title>Isolation and characterization of a novel species in the genus Sulfuriferula.</title>
        <authorList>
            <person name="Mochizuki J."/>
            <person name="Kojima H."/>
            <person name="Fukui M."/>
        </authorList>
    </citation>
    <scope>NUCLEOTIDE SEQUENCE [LARGE SCALE GENOMIC DNA]</scope>
    <source>
        <strain evidence="2">SGTM</strain>
    </source>
</reference>
<protein>
    <submittedName>
        <fullName evidence="1">Uncharacterized protein</fullName>
    </submittedName>
</protein>
<name>A0A809SG46_9PROT</name>
<evidence type="ECO:0000313" key="2">
    <source>
        <dbReference type="Proteomes" id="UP000463939"/>
    </source>
</evidence>